<organism evidence="1 2">
    <name type="scientific">Puccinia sorghi</name>
    <dbReference type="NCBI Taxonomy" id="27349"/>
    <lineage>
        <taxon>Eukaryota</taxon>
        <taxon>Fungi</taxon>
        <taxon>Dikarya</taxon>
        <taxon>Basidiomycota</taxon>
        <taxon>Pucciniomycotina</taxon>
        <taxon>Pucciniomycetes</taxon>
        <taxon>Pucciniales</taxon>
        <taxon>Pucciniaceae</taxon>
        <taxon>Puccinia</taxon>
    </lineage>
</organism>
<dbReference type="EMBL" id="LAVV01012862">
    <property type="protein sequence ID" value="KNZ46249.1"/>
    <property type="molecule type" value="Genomic_DNA"/>
</dbReference>
<evidence type="ECO:0000313" key="1">
    <source>
        <dbReference type="EMBL" id="KNZ46249.1"/>
    </source>
</evidence>
<dbReference type="AlphaFoldDB" id="A0A0L6UCF8"/>
<reference evidence="1 2" key="1">
    <citation type="submission" date="2015-08" db="EMBL/GenBank/DDBJ databases">
        <title>Next Generation Sequencing and Analysis of the Genome of Puccinia sorghi L Schw, the Causal Agent of Maize Common Rust.</title>
        <authorList>
            <person name="Rochi L."/>
            <person name="Burguener G."/>
            <person name="Darino M."/>
            <person name="Turjanski A."/>
            <person name="Kreff E."/>
            <person name="Dieguez M.J."/>
            <person name="Sacco F."/>
        </authorList>
    </citation>
    <scope>NUCLEOTIDE SEQUENCE [LARGE SCALE GENOMIC DNA]</scope>
    <source>
        <strain evidence="1 2">RO10H11247</strain>
    </source>
</reference>
<dbReference type="VEuPathDB" id="FungiDB:VP01_7430g1"/>
<feature type="non-terminal residue" evidence="1">
    <location>
        <position position="110"/>
    </location>
</feature>
<evidence type="ECO:0000313" key="2">
    <source>
        <dbReference type="Proteomes" id="UP000037035"/>
    </source>
</evidence>
<protein>
    <submittedName>
        <fullName evidence="1">Uncharacterized protein</fullName>
    </submittedName>
</protein>
<keyword evidence="2" id="KW-1185">Reference proteome</keyword>
<gene>
    <name evidence="1" type="ORF">VP01_7430g1</name>
</gene>
<dbReference type="OrthoDB" id="10424785at2759"/>
<name>A0A0L6UCF8_9BASI</name>
<comment type="caution">
    <text evidence="1">The sequence shown here is derived from an EMBL/GenBank/DDBJ whole genome shotgun (WGS) entry which is preliminary data.</text>
</comment>
<sequence>MAYKKTRFIKKIEHFGSNLKTKHLDIKMKRLCDLKLKNEIQVTLVPSEDMISDTLTKASYNWVWLLSLQFSTMHPSLKSQYQNLSQHCIAQTAYWNPSQSNGPQYAGKMY</sequence>
<accession>A0A0L6UCF8</accession>
<proteinExistence type="predicted"/>
<dbReference type="Proteomes" id="UP000037035">
    <property type="component" value="Unassembled WGS sequence"/>
</dbReference>